<dbReference type="AlphaFoldDB" id="A0A084IM18"/>
<evidence type="ECO:0000313" key="9">
    <source>
        <dbReference type="Proteomes" id="UP000028302"/>
    </source>
</evidence>
<keyword evidence="4 6" id="KW-1133">Transmembrane helix</keyword>
<evidence type="ECO:0000313" key="8">
    <source>
        <dbReference type="EMBL" id="KEZ77752.1"/>
    </source>
</evidence>
<gene>
    <name evidence="8" type="ORF">C41B8_08040</name>
</gene>
<dbReference type="OrthoDB" id="948134at2"/>
<dbReference type="InterPro" id="IPR032816">
    <property type="entry name" value="VTT_dom"/>
</dbReference>
<dbReference type="RefSeq" id="WP_037336457.1">
    <property type="nucleotide sequence ID" value="NZ_APNK01000009.1"/>
</dbReference>
<dbReference type="eggNOG" id="COG0586">
    <property type="taxonomic scope" value="Bacteria"/>
</dbReference>
<organism evidence="8 9">
    <name type="scientific">Salinisphaera hydrothermalis (strain C41B8)</name>
    <dbReference type="NCBI Taxonomy" id="1304275"/>
    <lineage>
        <taxon>Bacteria</taxon>
        <taxon>Pseudomonadati</taxon>
        <taxon>Pseudomonadota</taxon>
        <taxon>Gammaproteobacteria</taxon>
        <taxon>Salinisphaerales</taxon>
        <taxon>Salinisphaeraceae</taxon>
        <taxon>Salinisphaera</taxon>
    </lineage>
</organism>
<dbReference type="InterPro" id="IPR051311">
    <property type="entry name" value="DedA_domain"/>
</dbReference>
<dbReference type="PATRIC" id="fig|1304275.5.peg.1639"/>
<dbReference type="GO" id="GO:0005886">
    <property type="term" value="C:plasma membrane"/>
    <property type="evidence" value="ECO:0007669"/>
    <property type="project" value="UniProtKB-SubCell"/>
</dbReference>
<keyword evidence="5 6" id="KW-0472">Membrane</keyword>
<name>A0A084IM18_SALHC</name>
<comment type="caution">
    <text evidence="8">The sequence shown here is derived from an EMBL/GenBank/DDBJ whole genome shotgun (WGS) entry which is preliminary data.</text>
</comment>
<evidence type="ECO:0000256" key="3">
    <source>
        <dbReference type="ARBA" id="ARBA00022692"/>
    </source>
</evidence>
<proteinExistence type="predicted"/>
<comment type="subcellular location">
    <subcellularLocation>
        <location evidence="1">Cell membrane</location>
        <topology evidence="1">Multi-pass membrane protein</topology>
    </subcellularLocation>
</comment>
<accession>A0A084IM18</accession>
<evidence type="ECO:0000256" key="6">
    <source>
        <dbReference type="SAM" id="Phobius"/>
    </source>
</evidence>
<protein>
    <recommendedName>
        <fullName evidence="7">VTT domain-containing protein</fullName>
    </recommendedName>
</protein>
<dbReference type="PANTHER" id="PTHR42709:SF6">
    <property type="entry name" value="UNDECAPRENYL PHOSPHATE TRANSPORTER A"/>
    <property type="match status" value="1"/>
</dbReference>
<dbReference type="PANTHER" id="PTHR42709">
    <property type="entry name" value="ALKALINE PHOSPHATASE LIKE PROTEIN"/>
    <property type="match status" value="1"/>
</dbReference>
<reference evidence="8 9" key="1">
    <citation type="submission" date="2013-03" db="EMBL/GenBank/DDBJ databases">
        <title>Salinisphaera hydrothermalis C41B8 Genome Sequencing.</title>
        <authorList>
            <person name="Li C."/>
            <person name="Lai Q."/>
            <person name="Shao Z."/>
        </authorList>
    </citation>
    <scope>NUCLEOTIDE SEQUENCE [LARGE SCALE GENOMIC DNA]</scope>
    <source>
        <strain evidence="8 9">C41B8</strain>
    </source>
</reference>
<dbReference type="EMBL" id="APNK01000009">
    <property type="protein sequence ID" value="KEZ77752.1"/>
    <property type="molecule type" value="Genomic_DNA"/>
</dbReference>
<evidence type="ECO:0000256" key="2">
    <source>
        <dbReference type="ARBA" id="ARBA00022475"/>
    </source>
</evidence>
<keyword evidence="9" id="KW-1185">Reference proteome</keyword>
<sequence length="203" mass="22125">MPDISQIISDYGPWAIFLLVLLEDFGIPVPGETALISAALLASQGKLPIELLLPAAWLGAVIGDNIGYAIGRFGGRRLVIHHGTRVGITDARLARIERFFQRRGGAIVIIARFFVGLRQLNGIVAGIGCMAAPRFVFYNAIGAALWVGAWGFGTYWFGKHFEQALEKFGPIGMYSAAGVAVLVVVTYIVWRLFYRGRPQSSND</sequence>
<evidence type="ECO:0000256" key="4">
    <source>
        <dbReference type="ARBA" id="ARBA00022989"/>
    </source>
</evidence>
<feature type="domain" description="VTT" evidence="7">
    <location>
        <begin position="29"/>
        <end position="152"/>
    </location>
</feature>
<dbReference type="Proteomes" id="UP000028302">
    <property type="component" value="Unassembled WGS sequence"/>
</dbReference>
<feature type="transmembrane region" description="Helical" evidence="6">
    <location>
        <begin position="170"/>
        <end position="190"/>
    </location>
</feature>
<keyword evidence="2" id="KW-1003">Cell membrane</keyword>
<dbReference type="STRING" id="1304275.C41B8_08040"/>
<evidence type="ECO:0000256" key="5">
    <source>
        <dbReference type="ARBA" id="ARBA00023136"/>
    </source>
</evidence>
<evidence type="ECO:0000256" key="1">
    <source>
        <dbReference type="ARBA" id="ARBA00004651"/>
    </source>
</evidence>
<keyword evidence="3 6" id="KW-0812">Transmembrane</keyword>
<feature type="transmembrane region" description="Helical" evidence="6">
    <location>
        <begin position="136"/>
        <end position="158"/>
    </location>
</feature>
<evidence type="ECO:0000259" key="7">
    <source>
        <dbReference type="Pfam" id="PF09335"/>
    </source>
</evidence>
<dbReference type="Pfam" id="PF09335">
    <property type="entry name" value="VTT_dom"/>
    <property type="match status" value="1"/>
</dbReference>